<dbReference type="Proteomes" id="UP000703269">
    <property type="component" value="Unassembled WGS sequence"/>
</dbReference>
<proteinExistence type="predicted"/>
<dbReference type="AlphaFoldDB" id="A0A9P3G575"/>
<evidence type="ECO:0000313" key="2">
    <source>
        <dbReference type="EMBL" id="GJE87780.1"/>
    </source>
</evidence>
<keyword evidence="3" id="KW-1185">Reference proteome</keyword>
<accession>A0A9P3G575</accession>
<comment type="caution">
    <text evidence="2">The sequence shown here is derived from an EMBL/GenBank/DDBJ whole genome shotgun (WGS) entry which is preliminary data.</text>
</comment>
<evidence type="ECO:0000256" key="1">
    <source>
        <dbReference type="SAM" id="MobiDB-lite"/>
    </source>
</evidence>
<evidence type="ECO:0000313" key="3">
    <source>
        <dbReference type="Proteomes" id="UP000703269"/>
    </source>
</evidence>
<gene>
    <name evidence="2" type="ORF">PsYK624_038630</name>
</gene>
<protein>
    <submittedName>
        <fullName evidence="2">Uncharacterized protein</fullName>
    </submittedName>
</protein>
<feature type="region of interest" description="Disordered" evidence="1">
    <location>
        <begin position="1"/>
        <end position="22"/>
    </location>
</feature>
<name>A0A9P3G575_9APHY</name>
<dbReference type="EMBL" id="BPQB01000007">
    <property type="protein sequence ID" value="GJE87780.1"/>
    <property type="molecule type" value="Genomic_DNA"/>
</dbReference>
<reference evidence="2 3" key="1">
    <citation type="submission" date="2021-08" db="EMBL/GenBank/DDBJ databases">
        <title>Draft Genome Sequence of Phanerochaete sordida strain YK-624.</title>
        <authorList>
            <person name="Mori T."/>
            <person name="Dohra H."/>
            <person name="Suzuki T."/>
            <person name="Kawagishi H."/>
            <person name="Hirai H."/>
        </authorList>
    </citation>
    <scope>NUCLEOTIDE SEQUENCE [LARGE SCALE GENOMIC DNA]</scope>
    <source>
        <strain evidence="2 3">YK-624</strain>
    </source>
</reference>
<organism evidence="2 3">
    <name type="scientific">Phanerochaete sordida</name>
    <dbReference type="NCBI Taxonomy" id="48140"/>
    <lineage>
        <taxon>Eukaryota</taxon>
        <taxon>Fungi</taxon>
        <taxon>Dikarya</taxon>
        <taxon>Basidiomycota</taxon>
        <taxon>Agaricomycotina</taxon>
        <taxon>Agaricomycetes</taxon>
        <taxon>Polyporales</taxon>
        <taxon>Phanerochaetaceae</taxon>
        <taxon>Phanerochaete</taxon>
    </lineage>
</organism>
<sequence length="110" mass="11606">MRVLPKITRAGTRATPPSTAGHRRLPRQRLYLRICVGSDTIIGPWGACGGGGRARSPHLVLQNAQAPRGALPGTTGAPAGSWCPIPSFPGLVAKIPAEPRQSSRALRLRI</sequence>